<dbReference type="RefSeq" id="WP_148979789.1">
    <property type="nucleotide sequence ID" value="NZ_JBNILM010000005.1"/>
</dbReference>
<comment type="caution">
    <text evidence="2">The sequence shown here is derived from an EMBL/GenBank/DDBJ whole genome shotgun (WGS) entry which is preliminary data.</text>
</comment>
<dbReference type="AlphaFoldDB" id="A0A5D4TAS5"/>
<protein>
    <submittedName>
        <fullName evidence="2">Uncharacterized protein</fullName>
    </submittedName>
</protein>
<feature type="transmembrane region" description="Helical" evidence="1">
    <location>
        <begin position="560"/>
        <end position="580"/>
    </location>
</feature>
<sequence>MINKLPNAFPVPENIRTEFSKNKSMLVKRSIMSPLRQSKVYTGTSPILMVIPSTDINLLALGITLQEVSNCHLMIIKRLTPKTENKIHRYIAQYNIRGLIGVEEKENNGYEYMFNDHFHPLINYITEKYIDTTVPNTITKEEDYCLKENKPSVKFFINKNDATSFLPVLLSLLKVLPTQIEHNQEPWITATVSDAFKVSMITPFNRLELTRETKDQWGLNEHDYVFVLNPITGFFRKCMVYETKKNLGANEVILSTGVKKSLFGSSAVEPILIQKAARFPVHHIQTQSASDVQLNRIVVSENMMNKLKSTESPYIELMNPYTGASFDFHISQLAHQPGLSDDKTIKLNYIQRQFLEYEQPPDFIPPTVLKDLCLNLSLTESEQLLLKSTYGEGKVLERISYQESLQLKKALKKAGYYHTFMYPVNHYYKEAKKLSIKKRITNKLLTAFIGNKQLSLKVIRPYTSDETSNIIRLTKSTMTLLGIEEADTVILSYRNKTAKAQVLEMNDLELIKETNIMSSSSMMNISVAVPSTIRTHLGLNNIGKVILVERDMTFLLKKNWNIQFVPIIAVMFTVLSVSIFTTWIRILLLLLFVPLSMYVTLSRVRYSISNKKQS</sequence>
<reference evidence="2 3" key="1">
    <citation type="submission" date="2019-08" db="EMBL/GenBank/DDBJ databases">
        <title>Bacillus genomes from the desert of Cuatro Cienegas, Coahuila.</title>
        <authorList>
            <person name="Olmedo-Alvarez G."/>
        </authorList>
    </citation>
    <scope>NUCLEOTIDE SEQUENCE [LARGE SCALE GENOMIC DNA]</scope>
    <source>
        <strain evidence="2 3">CH98b_3T</strain>
    </source>
</reference>
<dbReference type="Proteomes" id="UP000324517">
    <property type="component" value="Unassembled WGS sequence"/>
</dbReference>
<dbReference type="OrthoDB" id="3170525at2"/>
<evidence type="ECO:0000256" key="1">
    <source>
        <dbReference type="SAM" id="Phobius"/>
    </source>
</evidence>
<keyword evidence="1" id="KW-1133">Transmembrane helix</keyword>
<accession>A0A5D4TAS5</accession>
<organism evidence="2 3">
    <name type="scientific">Sutcliffiella horikoshii</name>
    <dbReference type="NCBI Taxonomy" id="79883"/>
    <lineage>
        <taxon>Bacteria</taxon>
        <taxon>Bacillati</taxon>
        <taxon>Bacillota</taxon>
        <taxon>Bacilli</taxon>
        <taxon>Bacillales</taxon>
        <taxon>Bacillaceae</taxon>
        <taxon>Sutcliffiella</taxon>
    </lineage>
</organism>
<evidence type="ECO:0000313" key="2">
    <source>
        <dbReference type="EMBL" id="TYS71204.1"/>
    </source>
</evidence>
<keyword evidence="1" id="KW-0472">Membrane</keyword>
<name>A0A5D4TAS5_9BACI</name>
<evidence type="ECO:0000313" key="3">
    <source>
        <dbReference type="Proteomes" id="UP000324517"/>
    </source>
</evidence>
<gene>
    <name evidence="2" type="ORF">FZC75_14335</name>
</gene>
<dbReference type="EMBL" id="VTET01000007">
    <property type="protein sequence ID" value="TYS71204.1"/>
    <property type="molecule type" value="Genomic_DNA"/>
</dbReference>
<proteinExistence type="predicted"/>
<keyword evidence="1" id="KW-0812">Transmembrane</keyword>
<feature type="transmembrane region" description="Helical" evidence="1">
    <location>
        <begin position="586"/>
        <end position="604"/>
    </location>
</feature>